<reference evidence="1" key="1">
    <citation type="journal article" date="2019" name="bioRxiv">
        <title>The Genome of the Zebra Mussel, Dreissena polymorpha: A Resource for Invasive Species Research.</title>
        <authorList>
            <person name="McCartney M.A."/>
            <person name="Auch B."/>
            <person name="Kono T."/>
            <person name="Mallez S."/>
            <person name="Zhang Y."/>
            <person name="Obille A."/>
            <person name="Becker A."/>
            <person name="Abrahante J.E."/>
            <person name="Garbe J."/>
            <person name="Badalamenti J.P."/>
            <person name="Herman A."/>
            <person name="Mangelson H."/>
            <person name="Liachko I."/>
            <person name="Sullivan S."/>
            <person name="Sone E.D."/>
            <person name="Koren S."/>
            <person name="Silverstein K.A.T."/>
            <person name="Beckman K.B."/>
            <person name="Gohl D.M."/>
        </authorList>
    </citation>
    <scope>NUCLEOTIDE SEQUENCE</scope>
    <source>
        <strain evidence="1">Duluth1</strain>
        <tissue evidence="1">Whole animal</tissue>
    </source>
</reference>
<evidence type="ECO:0000313" key="1">
    <source>
        <dbReference type="EMBL" id="KAH3741622.1"/>
    </source>
</evidence>
<dbReference type="Proteomes" id="UP000828390">
    <property type="component" value="Unassembled WGS sequence"/>
</dbReference>
<protein>
    <submittedName>
        <fullName evidence="1">Uncharacterized protein</fullName>
    </submittedName>
</protein>
<accession>A0A9D4I2T5</accession>
<name>A0A9D4I2T5_DREPO</name>
<keyword evidence="2" id="KW-1185">Reference proteome</keyword>
<proteinExistence type="predicted"/>
<dbReference type="EMBL" id="JAIWYP010000011">
    <property type="protein sequence ID" value="KAH3741622.1"/>
    <property type="molecule type" value="Genomic_DNA"/>
</dbReference>
<sequence>MNAGSVPEERRFTDVPLLYRDSAGIHRGTTGDNRCVAVALSGSALAPVELRCRPDFSRFRAGRCRSFPVTPGGFKHFNTFPEPRFIPVVPTGIIVRLGLYFLPSYLPSHICYSFS</sequence>
<organism evidence="1 2">
    <name type="scientific">Dreissena polymorpha</name>
    <name type="common">Zebra mussel</name>
    <name type="synonym">Mytilus polymorpha</name>
    <dbReference type="NCBI Taxonomy" id="45954"/>
    <lineage>
        <taxon>Eukaryota</taxon>
        <taxon>Metazoa</taxon>
        <taxon>Spiralia</taxon>
        <taxon>Lophotrochozoa</taxon>
        <taxon>Mollusca</taxon>
        <taxon>Bivalvia</taxon>
        <taxon>Autobranchia</taxon>
        <taxon>Heteroconchia</taxon>
        <taxon>Euheterodonta</taxon>
        <taxon>Imparidentia</taxon>
        <taxon>Neoheterodontei</taxon>
        <taxon>Myida</taxon>
        <taxon>Dreissenoidea</taxon>
        <taxon>Dreissenidae</taxon>
        <taxon>Dreissena</taxon>
    </lineage>
</organism>
<comment type="caution">
    <text evidence="1">The sequence shown here is derived from an EMBL/GenBank/DDBJ whole genome shotgun (WGS) entry which is preliminary data.</text>
</comment>
<evidence type="ECO:0000313" key="2">
    <source>
        <dbReference type="Proteomes" id="UP000828390"/>
    </source>
</evidence>
<gene>
    <name evidence="1" type="ORF">DPMN_048347</name>
</gene>
<reference evidence="1" key="2">
    <citation type="submission" date="2020-11" db="EMBL/GenBank/DDBJ databases">
        <authorList>
            <person name="McCartney M.A."/>
            <person name="Auch B."/>
            <person name="Kono T."/>
            <person name="Mallez S."/>
            <person name="Becker A."/>
            <person name="Gohl D.M."/>
            <person name="Silverstein K.A.T."/>
            <person name="Koren S."/>
            <person name="Bechman K.B."/>
            <person name="Herman A."/>
            <person name="Abrahante J.E."/>
            <person name="Garbe J."/>
        </authorList>
    </citation>
    <scope>NUCLEOTIDE SEQUENCE</scope>
    <source>
        <strain evidence="1">Duluth1</strain>
        <tissue evidence="1">Whole animal</tissue>
    </source>
</reference>
<dbReference type="AlphaFoldDB" id="A0A9D4I2T5"/>